<dbReference type="Pfam" id="PF13860">
    <property type="entry name" value="FlgD_ig"/>
    <property type="match status" value="1"/>
</dbReference>
<accession>A0A235BN15</accession>
<sequence length="669" mass="76175">MMFWIALILAVFPQAKVDKVCLENRERKVVLDTRKHVAQKTLPIGRCKRHIPKGRGFFTETPVFSGNVGVQYIEPLNKKDDLYIGTGDTFLIDTNYVQNGNIIIYGDGVLIVDSAKLSLSGHLVAANQGQAIFRDNAHLHFNQYYVGQYYVWLVDTSKFEAADATIDANGVMHYAQIHDNCTYIAKRTTFPDWTFRKVFDRSTLILEDVYHVGDLMVDDSCFVHFTRCDTLMHWLETPDGSVIDIQFPDPDAVSHFEFSEAVPGVDGIGYTFIADTCWRCWWSLETWPGCSVTVHNSEIRGSCLRIPGSDTFDIYGITNYHFHPDLLVPLSDRHLEYINTYVFWWNWYPMENTVFNIDSCVFGEMIGRGNSITCATRCTHDGATITLNSSDSAFVSFVDGVSLGYVSSYKRSTLLLINTCVTPIWPYQSMNLAHGHSYFLAVNSYFEYEPEAMDTSLLMVAAIDSPSTGMIDTTIDIYGSAWIDAGPFNSITFDRCELYWTPEGDSIWTLMDESTSQVYNDVIGIWNTFGMSEGGYDLRLTIWDDVGDSLKAFRNISLQSLGIEEQDNPEGSYLFQNYPNPFREKTVISLESINHVDAAVTWSQHSIHIYDLTGRLVRTLVDEKREPGRYLVRWDGRDKDGKFMPSGIYFYKLKVGDESSRTRKMLFLN</sequence>
<reference evidence="2 3" key="1">
    <citation type="submission" date="2017-07" db="EMBL/GenBank/DDBJ databases">
        <title>Recovery of genomes from metagenomes via a dereplication, aggregation, and scoring strategy.</title>
        <authorList>
            <person name="Sieber C.M."/>
            <person name="Probst A.J."/>
            <person name="Sharrar A."/>
            <person name="Thomas B.C."/>
            <person name="Hess M."/>
            <person name="Tringe S.G."/>
            <person name="Banfield J.F."/>
        </authorList>
    </citation>
    <scope>NUCLEOTIDE SEQUENCE [LARGE SCALE GENOMIC DNA]</scope>
    <source>
        <strain evidence="2">JGI_Cruoil_03_44_89</strain>
    </source>
</reference>
<protein>
    <recommendedName>
        <fullName evidence="1">FlgD/Vpr Ig-like domain-containing protein</fullName>
    </recommendedName>
</protein>
<evidence type="ECO:0000313" key="2">
    <source>
        <dbReference type="EMBL" id="OYD13661.1"/>
    </source>
</evidence>
<evidence type="ECO:0000313" key="3">
    <source>
        <dbReference type="Proteomes" id="UP000215215"/>
    </source>
</evidence>
<gene>
    <name evidence="2" type="ORF">CH333_10605</name>
</gene>
<dbReference type="AlphaFoldDB" id="A0A235BN15"/>
<evidence type="ECO:0000259" key="1">
    <source>
        <dbReference type="Pfam" id="PF13860"/>
    </source>
</evidence>
<name>A0A235BN15_UNCW3</name>
<feature type="domain" description="FlgD/Vpr Ig-like" evidence="1">
    <location>
        <begin position="603"/>
        <end position="654"/>
    </location>
</feature>
<proteinExistence type="predicted"/>
<dbReference type="Gene3D" id="2.60.40.4070">
    <property type="match status" value="1"/>
</dbReference>
<dbReference type="InterPro" id="IPR026444">
    <property type="entry name" value="Secre_tail"/>
</dbReference>
<dbReference type="Proteomes" id="UP000215215">
    <property type="component" value="Unassembled WGS sequence"/>
</dbReference>
<dbReference type="NCBIfam" id="TIGR04183">
    <property type="entry name" value="Por_Secre_tail"/>
    <property type="match status" value="1"/>
</dbReference>
<dbReference type="InterPro" id="IPR025965">
    <property type="entry name" value="FlgD/Vpr_Ig-like"/>
</dbReference>
<organism evidence="2 3">
    <name type="scientific">candidate division WOR-3 bacterium JGI_Cruoil_03_44_89</name>
    <dbReference type="NCBI Taxonomy" id="1973748"/>
    <lineage>
        <taxon>Bacteria</taxon>
        <taxon>Bacteria division WOR-3</taxon>
    </lineage>
</organism>
<dbReference type="EMBL" id="NOZQ01000229">
    <property type="protein sequence ID" value="OYD13661.1"/>
    <property type="molecule type" value="Genomic_DNA"/>
</dbReference>
<comment type="caution">
    <text evidence="2">The sequence shown here is derived from an EMBL/GenBank/DDBJ whole genome shotgun (WGS) entry which is preliminary data.</text>
</comment>